<protein>
    <submittedName>
        <fullName evidence="2">Uncharacterized protein</fullName>
    </submittedName>
</protein>
<sequence>MSAAGKLRIPPELAARAGIVSNRLTGLGAISTALTVTGKTKDPVRGLAAGAVSFGIGYYAGVGVAALTGLIIAANVPAILTAVAVVGVVVGVALAADALSSAIVRQIES</sequence>
<proteinExistence type="predicted"/>
<feature type="transmembrane region" description="Helical" evidence="1">
    <location>
        <begin position="78"/>
        <end position="99"/>
    </location>
</feature>
<dbReference type="EMBL" id="BLAD01000052">
    <property type="protein sequence ID" value="GES01609.1"/>
    <property type="molecule type" value="Genomic_DNA"/>
</dbReference>
<keyword evidence="1" id="KW-0472">Membrane</keyword>
<gene>
    <name evidence="2" type="ORF">Acor_36730</name>
</gene>
<evidence type="ECO:0000313" key="2">
    <source>
        <dbReference type="EMBL" id="GES01609.1"/>
    </source>
</evidence>
<keyword evidence="1" id="KW-0812">Transmembrane</keyword>
<accession>A0A5M3W014</accession>
<comment type="caution">
    <text evidence="2">The sequence shown here is derived from an EMBL/GenBank/DDBJ whole genome shotgun (WGS) entry which is preliminary data.</text>
</comment>
<name>A0A5M3W014_9ACTN</name>
<dbReference type="RefSeq" id="WP_155337886.1">
    <property type="nucleotide sequence ID" value="NZ_BAAABN010000061.1"/>
</dbReference>
<organism evidence="2 3">
    <name type="scientific">Acrocarpospora corrugata</name>
    <dbReference type="NCBI Taxonomy" id="35763"/>
    <lineage>
        <taxon>Bacteria</taxon>
        <taxon>Bacillati</taxon>
        <taxon>Actinomycetota</taxon>
        <taxon>Actinomycetes</taxon>
        <taxon>Streptosporangiales</taxon>
        <taxon>Streptosporangiaceae</taxon>
        <taxon>Acrocarpospora</taxon>
    </lineage>
</organism>
<feature type="transmembrane region" description="Helical" evidence="1">
    <location>
        <begin position="47"/>
        <end position="72"/>
    </location>
</feature>
<keyword evidence="1" id="KW-1133">Transmembrane helix</keyword>
<evidence type="ECO:0000256" key="1">
    <source>
        <dbReference type="SAM" id="Phobius"/>
    </source>
</evidence>
<dbReference type="AlphaFoldDB" id="A0A5M3W014"/>
<evidence type="ECO:0000313" key="3">
    <source>
        <dbReference type="Proteomes" id="UP000334990"/>
    </source>
</evidence>
<keyword evidence="3" id="KW-1185">Reference proteome</keyword>
<dbReference type="Proteomes" id="UP000334990">
    <property type="component" value="Unassembled WGS sequence"/>
</dbReference>
<reference evidence="2 3" key="1">
    <citation type="submission" date="2019-10" db="EMBL/GenBank/DDBJ databases">
        <title>Whole genome shotgun sequence of Acrocarpospora corrugata NBRC 13972.</title>
        <authorList>
            <person name="Ichikawa N."/>
            <person name="Kimura A."/>
            <person name="Kitahashi Y."/>
            <person name="Komaki H."/>
            <person name="Oguchi A."/>
        </authorList>
    </citation>
    <scope>NUCLEOTIDE SEQUENCE [LARGE SCALE GENOMIC DNA]</scope>
    <source>
        <strain evidence="2 3">NBRC 13972</strain>
    </source>
</reference>